<keyword evidence="2" id="KW-0812">Transmembrane</keyword>
<keyword evidence="2" id="KW-0472">Membrane</keyword>
<evidence type="ECO:0000313" key="4">
    <source>
        <dbReference type="Proteomes" id="UP000651085"/>
    </source>
</evidence>
<organism evidence="3 4">
    <name type="scientific">Jilunia laotingensis</name>
    <dbReference type="NCBI Taxonomy" id="2763675"/>
    <lineage>
        <taxon>Bacteria</taxon>
        <taxon>Pseudomonadati</taxon>
        <taxon>Bacteroidota</taxon>
        <taxon>Bacteroidia</taxon>
        <taxon>Bacteroidales</taxon>
        <taxon>Bacteroidaceae</taxon>
        <taxon>Jilunia</taxon>
    </lineage>
</organism>
<feature type="region of interest" description="Disordered" evidence="1">
    <location>
        <begin position="16"/>
        <end position="52"/>
    </location>
</feature>
<gene>
    <name evidence="3" type="ORF">H8744_00895</name>
</gene>
<dbReference type="Proteomes" id="UP000651085">
    <property type="component" value="Unassembled WGS sequence"/>
</dbReference>
<protein>
    <submittedName>
        <fullName evidence="3">Uncharacterized protein</fullName>
    </submittedName>
</protein>
<feature type="compositionally biased region" description="Basic residues" evidence="1">
    <location>
        <begin position="21"/>
        <end position="34"/>
    </location>
</feature>
<proteinExistence type="predicted"/>
<feature type="transmembrane region" description="Helical" evidence="2">
    <location>
        <begin position="68"/>
        <end position="91"/>
    </location>
</feature>
<accession>A0A926F0J2</accession>
<name>A0A926F0J2_9BACT</name>
<keyword evidence="2" id="KW-1133">Transmembrane helix</keyword>
<dbReference type="EMBL" id="JACRTF010000001">
    <property type="protein sequence ID" value="MBC8591815.1"/>
    <property type="molecule type" value="Genomic_DNA"/>
</dbReference>
<sequence>MGGEGHMLDMIRRLEEGRTASKLRRERTKEKMKHAQAGEPFPLPDTTPEEMGRIIRQTEEKKEADNRYFVYGTLIVIGVFIVCAVILWALFIR</sequence>
<evidence type="ECO:0000256" key="1">
    <source>
        <dbReference type="SAM" id="MobiDB-lite"/>
    </source>
</evidence>
<evidence type="ECO:0000313" key="3">
    <source>
        <dbReference type="EMBL" id="MBC8591815.1"/>
    </source>
</evidence>
<reference evidence="3" key="1">
    <citation type="submission" date="2020-08" db="EMBL/GenBank/DDBJ databases">
        <title>Genome public.</title>
        <authorList>
            <person name="Liu C."/>
            <person name="Sun Q."/>
        </authorList>
    </citation>
    <scope>NUCLEOTIDE SEQUENCE</scope>
    <source>
        <strain evidence="3">N12</strain>
    </source>
</reference>
<keyword evidence="4" id="KW-1185">Reference proteome</keyword>
<comment type="caution">
    <text evidence="3">The sequence shown here is derived from an EMBL/GenBank/DDBJ whole genome shotgun (WGS) entry which is preliminary data.</text>
</comment>
<dbReference type="RefSeq" id="WP_262433036.1">
    <property type="nucleotide sequence ID" value="NZ_JACRTF010000001.1"/>
</dbReference>
<dbReference type="AlphaFoldDB" id="A0A926F0J2"/>
<evidence type="ECO:0000256" key="2">
    <source>
        <dbReference type="SAM" id="Phobius"/>
    </source>
</evidence>